<gene>
    <name evidence="8" type="ORF">ENJ85_03500</name>
</gene>
<dbReference type="PANTHER" id="PTHR12992">
    <property type="entry name" value="NUDIX HYDROLASE"/>
    <property type="match status" value="1"/>
</dbReference>
<dbReference type="InterPro" id="IPR020476">
    <property type="entry name" value="Nudix_hydrolase"/>
</dbReference>
<dbReference type="PANTHER" id="PTHR12992:SF11">
    <property type="entry name" value="MITOCHONDRIAL COENZYME A DIPHOSPHATASE NUDT8"/>
    <property type="match status" value="1"/>
</dbReference>
<name>A0A7C5WW21_9DEIN</name>
<evidence type="ECO:0000313" key="8">
    <source>
        <dbReference type="EMBL" id="HHO58218.1"/>
    </source>
</evidence>
<evidence type="ECO:0000256" key="3">
    <source>
        <dbReference type="ARBA" id="ARBA00022723"/>
    </source>
</evidence>
<keyword evidence="3" id="KW-0479">Metal-binding</keyword>
<dbReference type="InterPro" id="IPR015797">
    <property type="entry name" value="NUDIX_hydrolase-like_dom_sf"/>
</dbReference>
<dbReference type="CDD" id="cd03426">
    <property type="entry name" value="NUDIX_CoAse_Nudt7"/>
    <property type="match status" value="1"/>
</dbReference>
<evidence type="ECO:0000259" key="7">
    <source>
        <dbReference type="PROSITE" id="PS51462"/>
    </source>
</evidence>
<reference evidence="8" key="1">
    <citation type="journal article" date="2020" name="mSystems">
        <title>Genome- and Community-Level Interaction Insights into Carbon Utilization and Element Cycling Functions of Hydrothermarchaeota in Hydrothermal Sediment.</title>
        <authorList>
            <person name="Zhou Z."/>
            <person name="Liu Y."/>
            <person name="Xu W."/>
            <person name="Pan J."/>
            <person name="Luo Z.H."/>
            <person name="Li M."/>
        </authorList>
    </citation>
    <scope>NUCLEOTIDE SEQUENCE [LARGE SCALE GENOMIC DNA]</scope>
    <source>
        <strain evidence="8">HyVt-523</strain>
    </source>
</reference>
<keyword evidence="4" id="KW-0378">Hydrolase</keyword>
<feature type="domain" description="Nudix hydrolase" evidence="7">
    <location>
        <begin position="18"/>
        <end position="148"/>
    </location>
</feature>
<dbReference type="SUPFAM" id="SSF55811">
    <property type="entry name" value="Nudix"/>
    <property type="match status" value="1"/>
</dbReference>
<dbReference type="InterPro" id="IPR000086">
    <property type="entry name" value="NUDIX_hydrolase_dom"/>
</dbReference>
<evidence type="ECO:0000256" key="6">
    <source>
        <dbReference type="ARBA" id="ARBA00023211"/>
    </source>
</evidence>
<comment type="cofactor">
    <cofactor evidence="1">
        <name>Mn(2+)</name>
        <dbReference type="ChEBI" id="CHEBI:29035"/>
    </cofactor>
</comment>
<proteinExistence type="predicted"/>
<dbReference type="PROSITE" id="PS51462">
    <property type="entry name" value="NUDIX"/>
    <property type="match status" value="1"/>
</dbReference>
<comment type="caution">
    <text evidence="8">The sequence shown here is derived from an EMBL/GenBank/DDBJ whole genome shotgun (WGS) entry which is preliminary data.</text>
</comment>
<dbReference type="Proteomes" id="UP000886105">
    <property type="component" value="Unassembled WGS sequence"/>
</dbReference>
<evidence type="ECO:0000256" key="4">
    <source>
        <dbReference type="ARBA" id="ARBA00022801"/>
    </source>
</evidence>
<evidence type="ECO:0000256" key="1">
    <source>
        <dbReference type="ARBA" id="ARBA00001936"/>
    </source>
</evidence>
<organism evidence="8">
    <name type="scientific">Oceanithermus profundus</name>
    <dbReference type="NCBI Taxonomy" id="187137"/>
    <lineage>
        <taxon>Bacteria</taxon>
        <taxon>Thermotogati</taxon>
        <taxon>Deinococcota</taxon>
        <taxon>Deinococci</taxon>
        <taxon>Thermales</taxon>
        <taxon>Thermaceae</taxon>
        <taxon>Oceanithermus</taxon>
    </lineage>
</organism>
<dbReference type="GO" id="GO:0046872">
    <property type="term" value="F:metal ion binding"/>
    <property type="evidence" value="ECO:0007669"/>
    <property type="project" value="UniProtKB-KW"/>
</dbReference>
<dbReference type="PRINTS" id="PR00502">
    <property type="entry name" value="NUDIXFAMILY"/>
</dbReference>
<dbReference type="Gene3D" id="3.90.79.10">
    <property type="entry name" value="Nucleoside Triphosphate Pyrophosphohydrolase"/>
    <property type="match status" value="1"/>
</dbReference>
<dbReference type="InterPro" id="IPR045121">
    <property type="entry name" value="CoAse"/>
</dbReference>
<protein>
    <submittedName>
        <fullName evidence="8">CoA pyrophosphatase</fullName>
    </submittedName>
</protein>
<evidence type="ECO:0000256" key="2">
    <source>
        <dbReference type="ARBA" id="ARBA00001946"/>
    </source>
</evidence>
<dbReference type="EMBL" id="DRNZ01000218">
    <property type="protein sequence ID" value="HHO58218.1"/>
    <property type="molecule type" value="Genomic_DNA"/>
</dbReference>
<keyword evidence="5" id="KW-0460">Magnesium</keyword>
<dbReference type="GO" id="GO:0010945">
    <property type="term" value="F:coenzyme A diphosphatase activity"/>
    <property type="evidence" value="ECO:0007669"/>
    <property type="project" value="InterPro"/>
</dbReference>
<dbReference type="Pfam" id="PF00293">
    <property type="entry name" value="NUDIX"/>
    <property type="match status" value="1"/>
</dbReference>
<evidence type="ECO:0000256" key="5">
    <source>
        <dbReference type="ARBA" id="ARBA00022842"/>
    </source>
</evidence>
<dbReference type="AlphaFoldDB" id="A0A7C5WW21"/>
<comment type="cofactor">
    <cofactor evidence="2">
        <name>Mg(2+)</name>
        <dbReference type="ChEBI" id="CHEBI:18420"/>
    </cofactor>
</comment>
<sequence>MLERAVATPPKELAAPAGFRPAAVLVAFAPDGRLLLTVRTANLPSHAGQIAFPGGRLEPGETPEQAALREAWEEVQLDPQQAHPLGRLPAVLSPHGFHVTPVLAWLDARPRLQPSPDEVAEVLWVPLAELAAAPAWSELRERGGLRREVWHYPWRGRDVWGLTANVLHDLLEKVCGAGPRPPTRG</sequence>
<accession>A0A7C5WW21</accession>
<keyword evidence="6" id="KW-0464">Manganese</keyword>